<dbReference type="AlphaFoldDB" id="A0A811RI97"/>
<dbReference type="Proteomes" id="UP000604825">
    <property type="component" value="Unassembled WGS sequence"/>
</dbReference>
<feature type="domain" description="Sacsin/Nov" evidence="2">
    <location>
        <begin position="131"/>
        <end position="192"/>
    </location>
</feature>
<evidence type="ECO:0000259" key="2">
    <source>
        <dbReference type="Pfam" id="PF25794"/>
    </source>
</evidence>
<dbReference type="OrthoDB" id="689131at2759"/>
<dbReference type="Pfam" id="PF25794">
    <property type="entry name" value="SACS"/>
    <property type="match status" value="1"/>
</dbReference>
<protein>
    <recommendedName>
        <fullName evidence="2">Sacsin/Nov domain-containing protein</fullName>
    </recommendedName>
</protein>
<comment type="caution">
    <text evidence="3">The sequence shown here is derived from an EMBL/GenBank/DDBJ whole genome shotgun (WGS) entry which is preliminary data.</text>
</comment>
<dbReference type="InterPro" id="IPR058210">
    <property type="entry name" value="SACS/Nov_dom"/>
</dbReference>
<evidence type="ECO:0000313" key="4">
    <source>
        <dbReference type="Proteomes" id="UP000604825"/>
    </source>
</evidence>
<dbReference type="InterPro" id="IPR036890">
    <property type="entry name" value="HATPase_C_sf"/>
</dbReference>
<dbReference type="PANTHER" id="PTHR32387:SF9">
    <property type="entry name" value="RING-TYPE DOMAIN-CONTAINING PROTEIN"/>
    <property type="match status" value="1"/>
</dbReference>
<evidence type="ECO:0000256" key="1">
    <source>
        <dbReference type="ARBA" id="ARBA00011738"/>
    </source>
</evidence>
<comment type="subunit">
    <text evidence="1">Homodimer.</text>
</comment>
<organism evidence="3 4">
    <name type="scientific">Miscanthus lutarioriparius</name>
    <dbReference type="NCBI Taxonomy" id="422564"/>
    <lineage>
        <taxon>Eukaryota</taxon>
        <taxon>Viridiplantae</taxon>
        <taxon>Streptophyta</taxon>
        <taxon>Embryophyta</taxon>
        <taxon>Tracheophyta</taxon>
        <taxon>Spermatophyta</taxon>
        <taxon>Magnoliopsida</taxon>
        <taxon>Liliopsida</taxon>
        <taxon>Poales</taxon>
        <taxon>Poaceae</taxon>
        <taxon>PACMAD clade</taxon>
        <taxon>Panicoideae</taxon>
        <taxon>Andropogonodae</taxon>
        <taxon>Andropogoneae</taxon>
        <taxon>Saccharinae</taxon>
        <taxon>Miscanthus</taxon>
    </lineage>
</organism>
<proteinExistence type="predicted"/>
<evidence type="ECO:0000313" key="3">
    <source>
        <dbReference type="EMBL" id="CAD6270112.1"/>
    </source>
</evidence>
<keyword evidence="4" id="KW-1185">Reference proteome</keyword>
<accession>A0A811RI97</accession>
<reference evidence="3" key="1">
    <citation type="submission" date="2020-10" db="EMBL/GenBank/DDBJ databases">
        <authorList>
            <person name="Han B."/>
            <person name="Lu T."/>
            <person name="Zhao Q."/>
            <person name="Huang X."/>
            <person name="Zhao Y."/>
        </authorList>
    </citation>
    <scope>NUCLEOTIDE SEQUENCE</scope>
</reference>
<name>A0A811RI97_9POAL</name>
<dbReference type="InterPro" id="IPR052957">
    <property type="entry name" value="Auxin_embryo_med"/>
</dbReference>
<dbReference type="NCBIfam" id="NF047352">
    <property type="entry name" value="P_loop_sacsin"/>
    <property type="match status" value="1"/>
</dbReference>
<dbReference type="EMBL" id="CAJGYO010000015">
    <property type="protein sequence ID" value="CAD6270112.1"/>
    <property type="molecule type" value="Genomic_DNA"/>
</dbReference>
<sequence>MASSSSAEAARAHVERIRRERFYIGREERNPLAEDIHQAVSYLSEELYPKDVHLLSSWSSSRFAFVLFAAMVMIYHCVSPWCKHANITPGQQPAKIGRMSRCNAEDNKYPLDVSPALEFVITEKDITATGAGWTLVVFNNERGFSAANIESICRIGRSTKKGNKHLGYIGEKGIGFKSVFLVSSQPHIFSNGYQIKFNEKPSADCDIGYIVPEWVDGKPNIDDIRTVYGPSRSLPTTITILPLKTDKILAVKKELSSTHPEILLFLSKIRQLSVREMNHDPKASRISQILISSEVDYRSRKDIDAESYTLHLAMQEISKGETEECTYYMWKQKFEVQQDCRIQKRMEVDQWVVTLIFPHGQRLSRGAKSPGVYAFLPTEMVTNLPFIIQADFLLASSRESILFDSQWNRGILECVPSAFVNAFGALLKSSRDAPHFALAPIFRFLPIQDSSISLFDNVRLSIKTKVEAEDIMPCES</sequence>
<dbReference type="Gene3D" id="3.30.565.10">
    <property type="entry name" value="Histidine kinase-like ATPase, C-terminal domain"/>
    <property type="match status" value="1"/>
</dbReference>
<dbReference type="SUPFAM" id="SSF55874">
    <property type="entry name" value="ATPase domain of HSP90 chaperone/DNA topoisomerase II/histidine kinase"/>
    <property type="match status" value="1"/>
</dbReference>
<dbReference type="PANTHER" id="PTHR32387">
    <property type="entry name" value="WU:FJ29H11"/>
    <property type="match status" value="1"/>
</dbReference>
<gene>
    <name evidence="3" type="ORF">NCGR_LOCUS53408</name>
</gene>